<sequence>MAQRSENTNFCLDKKWVGTYTIHQVTLNGAIELIGNEGQLVLVNGQRIKHYFGETTDTIVNKRIFQFNSL</sequence>
<dbReference type="Proteomes" id="UP000325315">
    <property type="component" value="Unassembled WGS sequence"/>
</dbReference>
<proteinExistence type="predicted"/>
<dbReference type="AlphaFoldDB" id="A0A5B6UYJ6"/>
<protein>
    <submittedName>
        <fullName evidence="1">Uncharacterized protein</fullName>
    </submittedName>
</protein>
<evidence type="ECO:0000313" key="2">
    <source>
        <dbReference type="Proteomes" id="UP000325315"/>
    </source>
</evidence>
<reference evidence="2" key="1">
    <citation type="journal article" date="2019" name="Plant Biotechnol. J.">
        <title>Genome sequencing of the Australian wild diploid species Gossypium australe highlights disease resistance and delayed gland morphogenesis.</title>
        <authorList>
            <person name="Cai Y."/>
            <person name="Cai X."/>
            <person name="Wang Q."/>
            <person name="Wang P."/>
            <person name="Zhang Y."/>
            <person name="Cai C."/>
            <person name="Xu Y."/>
            <person name="Wang K."/>
            <person name="Zhou Z."/>
            <person name="Wang C."/>
            <person name="Geng S."/>
            <person name="Li B."/>
            <person name="Dong Q."/>
            <person name="Hou Y."/>
            <person name="Wang H."/>
            <person name="Ai P."/>
            <person name="Liu Z."/>
            <person name="Yi F."/>
            <person name="Sun M."/>
            <person name="An G."/>
            <person name="Cheng J."/>
            <person name="Zhang Y."/>
            <person name="Shi Q."/>
            <person name="Xie Y."/>
            <person name="Shi X."/>
            <person name="Chang Y."/>
            <person name="Huang F."/>
            <person name="Chen Y."/>
            <person name="Hong S."/>
            <person name="Mi L."/>
            <person name="Sun Q."/>
            <person name="Zhang L."/>
            <person name="Zhou B."/>
            <person name="Peng R."/>
            <person name="Zhang X."/>
            <person name="Liu F."/>
        </authorList>
    </citation>
    <scope>NUCLEOTIDE SEQUENCE [LARGE SCALE GENOMIC DNA]</scope>
    <source>
        <strain evidence="2">cv. PA1801</strain>
    </source>
</reference>
<dbReference type="EMBL" id="SMMG02000009">
    <property type="protein sequence ID" value="KAA3462066.1"/>
    <property type="molecule type" value="Genomic_DNA"/>
</dbReference>
<evidence type="ECO:0000313" key="1">
    <source>
        <dbReference type="EMBL" id="KAA3462066.1"/>
    </source>
</evidence>
<gene>
    <name evidence="1" type="ORF">EPI10_028590</name>
</gene>
<name>A0A5B6UYJ6_9ROSI</name>
<dbReference type="OrthoDB" id="1723222at2759"/>
<accession>A0A5B6UYJ6</accession>
<keyword evidence="2" id="KW-1185">Reference proteome</keyword>
<organism evidence="1 2">
    <name type="scientific">Gossypium australe</name>
    <dbReference type="NCBI Taxonomy" id="47621"/>
    <lineage>
        <taxon>Eukaryota</taxon>
        <taxon>Viridiplantae</taxon>
        <taxon>Streptophyta</taxon>
        <taxon>Embryophyta</taxon>
        <taxon>Tracheophyta</taxon>
        <taxon>Spermatophyta</taxon>
        <taxon>Magnoliopsida</taxon>
        <taxon>eudicotyledons</taxon>
        <taxon>Gunneridae</taxon>
        <taxon>Pentapetalae</taxon>
        <taxon>rosids</taxon>
        <taxon>malvids</taxon>
        <taxon>Malvales</taxon>
        <taxon>Malvaceae</taxon>
        <taxon>Malvoideae</taxon>
        <taxon>Gossypium</taxon>
    </lineage>
</organism>
<comment type="caution">
    <text evidence="1">The sequence shown here is derived from an EMBL/GenBank/DDBJ whole genome shotgun (WGS) entry which is preliminary data.</text>
</comment>